<dbReference type="EMBL" id="JACIBS010000020">
    <property type="protein sequence ID" value="MBB3666386.1"/>
    <property type="molecule type" value="Genomic_DNA"/>
</dbReference>
<dbReference type="InterPro" id="IPR010982">
    <property type="entry name" value="Lambda_DNA-bd_dom_sf"/>
</dbReference>
<gene>
    <name evidence="3" type="ORF">FB384_005348</name>
</gene>
<organism evidence="3 4">
    <name type="scientific">Prauserella sediminis</name>
    <dbReference type="NCBI Taxonomy" id="577680"/>
    <lineage>
        <taxon>Bacteria</taxon>
        <taxon>Bacillati</taxon>
        <taxon>Actinomycetota</taxon>
        <taxon>Actinomycetes</taxon>
        <taxon>Pseudonocardiales</taxon>
        <taxon>Pseudonocardiaceae</taxon>
        <taxon>Prauserella</taxon>
        <taxon>Prauserella salsuginis group</taxon>
    </lineage>
</organism>
<protein>
    <submittedName>
        <fullName evidence="3">Transcriptional regulator with XRE-family HTH domain</fullName>
    </submittedName>
</protein>
<dbReference type="SMART" id="SM00530">
    <property type="entry name" value="HTH_XRE"/>
    <property type="match status" value="1"/>
</dbReference>
<dbReference type="RefSeq" id="WP_183787551.1">
    <property type="nucleotide sequence ID" value="NZ_JACIBS010000020.1"/>
</dbReference>
<accession>A0A839Y219</accession>
<dbReference type="Gene3D" id="1.10.260.40">
    <property type="entry name" value="lambda repressor-like DNA-binding domains"/>
    <property type="match status" value="1"/>
</dbReference>
<comment type="caution">
    <text evidence="3">The sequence shown here is derived from an EMBL/GenBank/DDBJ whole genome shotgun (WGS) entry which is preliminary data.</text>
</comment>
<proteinExistence type="predicted"/>
<keyword evidence="4" id="KW-1185">Reference proteome</keyword>
<reference evidence="3 4" key="1">
    <citation type="submission" date="2020-08" db="EMBL/GenBank/DDBJ databases">
        <title>Sequencing the genomes of 1000 actinobacteria strains.</title>
        <authorList>
            <person name="Klenk H.-P."/>
        </authorList>
    </citation>
    <scope>NUCLEOTIDE SEQUENCE [LARGE SCALE GENOMIC DNA]</scope>
    <source>
        <strain evidence="3 4">DSM 45267</strain>
    </source>
</reference>
<dbReference type="PROSITE" id="PS50943">
    <property type="entry name" value="HTH_CROC1"/>
    <property type="match status" value="1"/>
</dbReference>
<dbReference type="GO" id="GO:0003677">
    <property type="term" value="F:DNA binding"/>
    <property type="evidence" value="ECO:0007669"/>
    <property type="project" value="InterPro"/>
</dbReference>
<evidence type="ECO:0000313" key="4">
    <source>
        <dbReference type="Proteomes" id="UP000564573"/>
    </source>
</evidence>
<name>A0A839Y219_9PSEU</name>
<evidence type="ECO:0000259" key="2">
    <source>
        <dbReference type="PROSITE" id="PS50943"/>
    </source>
</evidence>
<dbReference type="CDD" id="cd00093">
    <property type="entry name" value="HTH_XRE"/>
    <property type="match status" value="1"/>
</dbReference>
<dbReference type="SUPFAM" id="SSF47413">
    <property type="entry name" value="lambda repressor-like DNA-binding domains"/>
    <property type="match status" value="1"/>
</dbReference>
<dbReference type="Proteomes" id="UP000564573">
    <property type="component" value="Unassembled WGS sequence"/>
</dbReference>
<dbReference type="Pfam" id="PF01381">
    <property type="entry name" value="HTH_3"/>
    <property type="match status" value="1"/>
</dbReference>
<feature type="domain" description="HTH cro/C1-type" evidence="2">
    <location>
        <begin position="12"/>
        <end position="65"/>
    </location>
</feature>
<dbReference type="InterPro" id="IPR001387">
    <property type="entry name" value="Cro/C1-type_HTH"/>
</dbReference>
<feature type="region of interest" description="Disordered" evidence="1">
    <location>
        <begin position="129"/>
        <end position="149"/>
    </location>
</feature>
<evidence type="ECO:0000256" key="1">
    <source>
        <dbReference type="SAM" id="MobiDB-lite"/>
    </source>
</evidence>
<feature type="region of interest" description="Disordered" evidence="1">
    <location>
        <begin position="73"/>
        <end position="92"/>
    </location>
</feature>
<sequence length="149" mass="16568">MGSDGQGVRRYVRAAREEHDWSQIGLAKAARVSRGTVQNLENGLRLSEGKESRIEKALGWKLGSLDRIRNGGEPEYVNDDTDDVGVIDLNDPRDPYEEEVIASSLSRREKRETIADWRVTVAERLRVLHERTGSRPNGAAARNDANTGG</sequence>
<feature type="compositionally biased region" description="Acidic residues" evidence="1">
    <location>
        <begin position="76"/>
        <end position="85"/>
    </location>
</feature>
<dbReference type="AlphaFoldDB" id="A0A839Y219"/>
<evidence type="ECO:0000313" key="3">
    <source>
        <dbReference type="EMBL" id="MBB3666386.1"/>
    </source>
</evidence>